<evidence type="ECO:0000313" key="3">
    <source>
        <dbReference type="Proteomes" id="UP000321892"/>
    </source>
</evidence>
<feature type="domain" description="Chromosomal replication initiator protein DnaA ATPAse" evidence="1">
    <location>
        <begin position="102"/>
        <end position="205"/>
    </location>
</feature>
<dbReference type="RefSeq" id="WP_051254440.1">
    <property type="nucleotide sequence ID" value="NZ_AP019823.1"/>
</dbReference>
<protein>
    <recommendedName>
        <fullName evidence="1">Chromosomal replication initiator protein DnaA ATPAse domain-containing protein</fullName>
    </recommendedName>
</protein>
<dbReference type="InterPro" id="IPR013317">
    <property type="entry name" value="DnaA_dom"/>
</dbReference>
<dbReference type="PANTHER" id="PTHR30050">
    <property type="entry name" value="CHROMOSOMAL REPLICATION INITIATOR PROTEIN DNAA"/>
    <property type="match status" value="1"/>
</dbReference>
<dbReference type="GO" id="GO:0006260">
    <property type="term" value="P:DNA replication"/>
    <property type="evidence" value="ECO:0007669"/>
    <property type="project" value="TreeGrafter"/>
</dbReference>
<dbReference type="Proteomes" id="UP000321892">
    <property type="component" value="Chromosome"/>
</dbReference>
<reference evidence="2 3" key="1">
    <citation type="submission" date="2019-07" db="EMBL/GenBank/DDBJ databases">
        <title>Complete Genome Sequence of Leptotrichia hofstadii Strain JCM16775.</title>
        <authorList>
            <person name="Watanabe S."/>
            <person name="Cui L."/>
        </authorList>
    </citation>
    <scope>NUCLEOTIDE SEQUENCE [LARGE SCALE GENOMIC DNA]</scope>
    <source>
        <strain evidence="2 3">JCM16775</strain>
    </source>
</reference>
<dbReference type="KEGG" id="lhf:JCM16775_0366"/>
<gene>
    <name evidence="2" type="ORF">JCM16775_0366</name>
</gene>
<evidence type="ECO:0000259" key="1">
    <source>
        <dbReference type="Pfam" id="PF00308"/>
    </source>
</evidence>
<dbReference type="SUPFAM" id="SSF52540">
    <property type="entry name" value="P-loop containing nucleoside triphosphate hydrolases"/>
    <property type="match status" value="1"/>
</dbReference>
<dbReference type="Gene3D" id="3.40.50.300">
    <property type="entry name" value="P-loop containing nucleotide triphosphate hydrolases"/>
    <property type="match status" value="1"/>
</dbReference>
<proteinExistence type="predicted"/>
<dbReference type="PANTHER" id="PTHR30050:SF4">
    <property type="entry name" value="ATP-BINDING PROTEIN RV3427C IN INSERTION SEQUENCE-RELATED"/>
    <property type="match status" value="1"/>
</dbReference>
<dbReference type="EMBL" id="AP019823">
    <property type="protein sequence ID" value="BBM37676.1"/>
    <property type="molecule type" value="Genomic_DNA"/>
</dbReference>
<accession>A0A510JEZ4</accession>
<evidence type="ECO:0000313" key="2">
    <source>
        <dbReference type="EMBL" id="BBM37676.1"/>
    </source>
</evidence>
<dbReference type="AlphaFoldDB" id="A0A510JEZ4"/>
<name>A0A510JEZ4_9FUSO</name>
<dbReference type="Pfam" id="PF00308">
    <property type="entry name" value="Bac_DnaA"/>
    <property type="match status" value="1"/>
</dbReference>
<keyword evidence="3" id="KW-1185">Reference proteome</keyword>
<dbReference type="InterPro" id="IPR027417">
    <property type="entry name" value="P-loop_NTPase"/>
</dbReference>
<sequence>MATPQEIKDLIQEKIANTQKDQTEPTMETDGIRVERVSFKKIDRENKIREYQNLSSQMMFYDDYKCDFKTSYIKNETEKEYKKSFEKFCENFEKFRYEGFGIYMSGEVGTGKSHYTNCIYNELKDKYIVYKTSLQTLFDEIIEKFGEKTATSFLRERLGKAEIIILEDLGNEFMKDWAKQNMFFIFNFLFNARKSVIINTNLSDDQASDFFRIMGTDKLFSRLKSKCKYYKFDWEDRRIGMYKDEIDKWY</sequence>
<organism evidence="2 3">
    <name type="scientific">Leptotrichia hofstadii</name>
    <dbReference type="NCBI Taxonomy" id="157688"/>
    <lineage>
        <taxon>Bacteria</taxon>
        <taxon>Fusobacteriati</taxon>
        <taxon>Fusobacteriota</taxon>
        <taxon>Fusobacteriia</taxon>
        <taxon>Fusobacteriales</taxon>
        <taxon>Leptotrichiaceae</taxon>
        <taxon>Leptotrichia</taxon>
    </lineage>
</organism>